<dbReference type="Proteomes" id="UP000075683">
    <property type="component" value="Unassembled WGS sequence"/>
</dbReference>
<feature type="region of interest" description="Disordered" evidence="1">
    <location>
        <begin position="10"/>
        <end position="33"/>
    </location>
</feature>
<dbReference type="STRING" id="301148.B4135_4102"/>
<sequence>MPLLSFAVFQPSHPSGSQGPSARPFSTEKGSWRRMKKALASGRIRRKDPCLFSRKEKGIRR</sequence>
<feature type="compositionally biased region" description="Low complexity" evidence="1">
    <location>
        <begin position="10"/>
        <end position="21"/>
    </location>
</feature>
<proteinExistence type="predicted"/>
<protein>
    <submittedName>
        <fullName evidence="2">Uncharacterized protein</fullName>
    </submittedName>
</protein>
<evidence type="ECO:0000256" key="1">
    <source>
        <dbReference type="SAM" id="MobiDB-lite"/>
    </source>
</evidence>
<dbReference type="AlphaFoldDB" id="A0A150L7Z2"/>
<evidence type="ECO:0000313" key="2">
    <source>
        <dbReference type="EMBL" id="KYD08385.1"/>
    </source>
</evidence>
<comment type="caution">
    <text evidence="2">The sequence shown here is derived from an EMBL/GenBank/DDBJ whole genome shotgun (WGS) entry which is preliminary data.</text>
</comment>
<name>A0A150L7Z2_9BACI</name>
<organism evidence="2 3">
    <name type="scientific">Caldibacillus debilis</name>
    <dbReference type="NCBI Taxonomy" id="301148"/>
    <lineage>
        <taxon>Bacteria</taxon>
        <taxon>Bacillati</taxon>
        <taxon>Bacillota</taxon>
        <taxon>Bacilli</taxon>
        <taxon>Bacillales</taxon>
        <taxon>Bacillaceae</taxon>
        <taxon>Caldibacillus</taxon>
    </lineage>
</organism>
<accession>A0A150L7Z2</accession>
<dbReference type="EMBL" id="LQYT01000140">
    <property type="protein sequence ID" value="KYD08385.1"/>
    <property type="molecule type" value="Genomic_DNA"/>
</dbReference>
<gene>
    <name evidence="2" type="ORF">B4135_4102</name>
</gene>
<reference evidence="2 3" key="1">
    <citation type="submission" date="2016-01" db="EMBL/GenBank/DDBJ databases">
        <title>Draft Genome Sequences of Seven Thermophilic Sporeformers Isolated from Foods.</title>
        <authorList>
            <person name="Berendsen E.M."/>
            <person name="Wells-Bennik M.H."/>
            <person name="Krawcyk A.O."/>
            <person name="De Jong A."/>
            <person name="Holsappel S."/>
            <person name="Eijlander R.T."/>
            <person name="Kuipers O.P."/>
        </authorList>
    </citation>
    <scope>NUCLEOTIDE SEQUENCE [LARGE SCALE GENOMIC DNA]</scope>
    <source>
        <strain evidence="2 3">B4135</strain>
    </source>
</reference>
<evidence type="ECO:0000313" key="3">
    <source>
        <dbReference type="Proteomes" id="UP000075683"/>
    </source>
</evidence>